<dbReference type="PROSITE" id="PS50949">
    <property type="entry name" value="HTH_GNTR"/>
    <property type="match status" value="1"/>
</dbReference>
<dbReference type="CDD" id="cd07377">
    <property type="entry name" value="WHTH_GntR"/>
    <property type="match status" value="1"/>
</dbReference>
<keyword evidence="1" id="KW-0805">Transcription regulation</keyword>
<dbReference type="Gene3D" id="1.10.10.10">
    <property type="entry name" value="Winged helix-like DNA-binding domain superfamily/Winged helix DNA-binding domain"/>
    <property type="match status" value="1"/>
</dbReference>
<dbReference type="Pfam" id="PF07729">
    <property type="entry name" value="FCD"/>
    <property type="match status" value="1"/>
</dbReference>
<keyword evidence="6" id="KW-1185">Reference proteome</keyword>
<evidence type="ECO:0000256" key="3">
    <source>
        <dbReference type="ARBA" id="ARBA00023163"/>
    </source>
</evidence>
<accession>A0A1X7KBL6</accession>
<dbReference type="AlphaFoldDB" id="A0A1X7KBL6"/>
<dbReference type="GO" id="GO:0003677">
    <property type="term" value="F:DNA binding"/>
    <property type="evidence" value="ECO:0007669"/>
    <property type="project" value="UniProtKB-KW"/>
</dbReference>
<name>A0A1X7KBL6_9BACT</name>
<organism evidence="5 6">
    <name type="scientific">Dethiosulfovibrio salsuginis</name>
    <dbReference type="NCBI Taxonomy" id="561720"/>
    <lineage>
        <taxon>Bacteria</taxon>
        <taxon>Thermotogati</taxon>
        <taxon>Synergistota</taxon>
        <taxon>Synergistia</taxon>
        <taxon>Synergistales</taxon>
        <taxon>Dethiosulfovibrionaceae</taxon>
        <taxon>Dethiosulfovibrio</taxon>
    </lineage>
</organism>
<evidence type="ECO:0000256" key="2">
    <source>
        <dbReference type="ARBA" id="ARBA00023125"/>
    </source>
</evidence>
<dbReference type="GO" id="GO:0003700">
    <property type="term" value="F:DNA-binding transcription factor activity"/>
    <property type="evidence" value="ECO:0007669"/>
    <property type="project" value="InterPro"/>
</dbReference>
<dbReference type="InterPro" id="IPR036390">
    <property type="entry name" value="WH_DNA-bd_sf"/>
</dbReference>
<dbReference type="InterPro" id="IPR011711">
    <property type="entry name" value="GntR_C"/>
</dbReference>
<evidence type="ECO:0000313" key="5">
    <source>
        <dbReference type="EMBL" id="SMG38192.1"/>
    </source>
</evidence>
<dbReference type="PANTHER" id="PTHR43537">
    <property type="entry name" value="TRANSCRIPTIONAL REGULATOR, GNTR FAMILY"/>
    <property type="match status" value="1"/>
</dbReference>
<gene>
    <name evidence="5" type="ORF">SAMN06275492_12441</name>
</gene>
<proteinExistence type="predicted"/>
<dbReference type="SUPFAM" id="SSF46785">
    <property type="entry name" value="Winged helix' DNA-binding domain"/>
    <property type="match status" value="1"/>
</dbReference>
<dbReference type="STRING" id="561720.SAMN06275492_12441"/>
<keyword evidence="2" id="KW-0238">DNA-binding</keyword>
<dbReference type="Proteomes" id="UP000193355">
    <property type="component" value="Unassembled WGS sequence"/>
</dbReference>
<dbReference type="SMART" id="SM00345">
    <property type="entry name" value="HTH_GNTR"/>
    <property type="match status" value="1"/>
</dbReference>
<feature type="domain" description="HTH gntR-type" evidence="4">
    <location>
        <begin position="6"/>
        <end position="73"/>
    </location>
</feature>
<reference evidence="6" key="1">
    <citation type="submission" date="2017-04" db="EMBL/GenBank/DDBJ databases">
        <authorList>
            <person name="Varghese N."/>
            <person name="Submissions S."/>
        </authorList>
    </citation>
    <scope>NUCLEOTIDE SEQUENCE [LARGE SCALE GENOMIC DNA]</scope>
    <source>
        <strain evidence="6">USBA 82</strain>
    </source>
</reference>
<dbReference type="InterPro" id="IPR000524">
    <property type="entry name" value="Tscrpt_reg_HTH_GntR"/>
</dbReference>
<dbReference type="RefSeq" id="WP_085545055.1">
    <property type="nucleotide sequence ID" value="NZ_FXBB01000024.1"/>
</dbReference>
<evidence type="ECO:0000259" key="4">
    <source>
        <dbReference type="PROSITE" id="PS50949"/>
    </source>
</evidence>
<dbReference type="OrthoDB" id="389878at2"/>
<evidence type="ECO:0000313" key="6">
    <source>
        <dbReference type="Proteomes" id="UP000193355"/>
    </source>
</evidence>
<evidence type="ECO:0000256" key="1">
    <source>
        <dbReference type="ARBA" id="ARBA00023015"/>
    </source>
</evidence>
<protein>
    <submittedName>
        <fullName evidence="5">Transcriptional regulator, GntR family</fullName>
    </submittedName>
</protein>
<dbReference type="Pfam" id="PF00392">
    <property type="entry name" value="GntR"/>
    <property type="match status" value="1"/>
</dbReference>
<dbReference type="EMBL" id="FXBB01000024">
    <property type="protein sequence ID" value="SMG38192.1"/>
    <property type="molecule type" value="Genomic_DNA"/>
</dbReference>
<dbReference type="SUPFAM" id="SSF48008">
    <property type="entry name" value="GntR ligand-binding domain-like"/>
    <property type="match status" value="1"/>
</dbReference>
<dbReference type="InterPro" id="IPR008920">
    <property type="entry name" value="TF_FadR/GntR_C"/>
</dbReference>
<dbReference type="Gene3D" id="1.20.120.530">
    <property type="entry name" value="GntR ligand-binding domain-like"/>
    <property type="match status" value="1"/>
</dbReference>
<sequence>MERDRTPLREKVYNYLRSELAQGNLEPGRYIDMASMAESLNISKTPLRDALILLEADGIVTIYPRKGIMVNPVTVDTIRDIYQIGSGLESVLMISVFDYIAPVHINRMKDIIHQAMKDFELDDFSRAYDLNRLFHSVFHDLSVNVPLRKQLDDVYDRLFNFPARNFDSPEVKAEELDYWKEHTTIVELIEKGKKKEAADFIRDVHWTLKEGYTKALHVLLPCKG</sequence>
<dbReference type="InterPro" id="IPR036388">
    <property type="entry name" value="WH-like_DNA-bd_sf"/>
</dbReference>
<keyword evidence="3" id="KW-0804">Transcription</keyword>
<dbReference type="PANTHER" id="PTHR43537:SF24">
    <property type="entry name" value="GLUCONATE OPERON TRANSCRIPTIONAL REPRESSOR"/>
    <property type="match status" value="1"/>
</dbReference>